<dbReference type="EMBL" id="JALLAZ020001777">
    <property type="protein sequence ID" value="KAL3764348.1"/>
    <property type="molecule type" value="Genomic_DNA"/>
</dbReference>
<dbReference type="InterPro" id="IPR041679">
    <property type="entry name" value="DNA2/NAM7-like_C"/>
</dbReference>
<dbReference type="InterPro" id="IPR045055">
    <property type="entry name" value="DNA2/NAM7-like"/>
</dbReference>
<name>A0ABD3MNB0_9STRA</name>
<comment type="caution">
    <text evidence="3">The sequence shown here is derived from an EMBL/GenBank/DDBJ whole genome shotgun (WGS) entry which is preliminary data.</text>
</comment>
<gene>
    <name evidence="3" type="ORF">ACHAW5_010484</name>
</gene>
<feature type="domain" description="DNA2/NAM7 helicase-like C-terminal" evidence="2">
    <location>
        <begin position="614"/>
        <end position="836"/>
    </location>
</feature>
<dbReference type="Pfam" id="PF13087">
    <property type="entry name" value="AAA_12"/>
    <property type="match status" value="1"/>
</dbReference>
<dbReference type="SUPFAM" id="SSF52540">
    <property type="entry name" value="P-loop containing nucleoside triphosphate hydrolases"/>
    <property type="match status" value="1"/>
</dbReference>
<dbReference type="Pfam" id="PF13086">
    <property type="entry name" value="AAA_11"/>
    <property type="match status" value="2"/>
</dbReference>
<evidence type="ECO:0000259" key="1">
    <source>
        <dbReference type="Pfam" id="PF13086"/>
    </source>
</evidence>
<protein>
    <recommendedName>
        <fullName evidence="5">RNA helicase</fullName>
    </recommendedName>
</protein>
<evidence type="ECO:0000313" key="3">
    <source>
        <dbReference type="EMBL" id="KAL3764348.1"/>
    </source>
</evidence>
<keyword evidence="4" id="KW-1185">Reference proteome</keyword>
<dbReference type="CDD" id="cd18808">
    <property type="entry name" value="SF1_C_Upf1"/>
    <property type="match status" value="1"/>
</dbReference>
<reference evidence="3 4" key="1">
    <citation type="submission" date="2024-10" db="EMBL/GenBank/DDBJ databases">
        <title>Updated reference genomes for cyclostephanoid diatoms.</title>
        <authorList>
            <person name="Roberts W.R."/>
            <person name="Alverson A.J."/>
        </authorList>
    </citation>
    <scope>NUCLEOTIDE SEQUENCE [LARGE SCALE GENOMIC DNA]</scope>
    <source>
        <strain evidence="3 4">AJA276-08</strain>
    </source>
</reference>
<accession>A0ABD3MNB0</accession>
<evidence type="ECO:0000259" key="2">
    <source>
        <dbReference type="Pfam" id="PF13087"/>
    </source>
</evidence>
<sequence>MNKPLSSKSVLCDKFVPKHLNAINLAPVHERWILHDNEGASNGIGSPRITMETAIATIAQNFIPAVPYNFPMYDPRYYLPAPHHILPPHLKFGVRDKASAMESTNRWRPHMADLDETSSIEEYASTFRSALRLEHEELMRVYENYSLFQWPLRGHIDDKKKAVIHVAGAADARPSLQVSDVVLLRPVQPLTKMARFGAIQHTIEIESRILSLVRGKPNLPDQVIISWDLNPQQVHALKDRRFTRTYAIRFIPSSMFIECSLTALNWIENLPKVQQEELETFLFPVAAPIVKPLSPEQKKLPTEGMNSSQHPERPLNELQSSFVRMVRARSLDPSFETTRPPMILTGPAGTGKTKTLIYAVADVLGLLQHGQLYQKNTNRVLICCPSHAACDVLTSRLSGLLKRSEIFRLFNSSRPASTVPVYILPFTRQFPGTDVFTLPPPSDWTGFRAVICTCMDAHILFRAQITNHAIRAKQLCFRTFILSALSGGHPLGLTFGQKVTVDDDPFFTHLFIDEAAQATEPEILCPISCVFDPHLGSRKAEILLFGDPRQLSPRVYASNVADSLGRSFMERILRRPVTCMGGGEESLLGAIRNNSFASSLTDLIKYYASVDGQEQLTIFLTENYRGHPSFLMMPSSLFYFDRLRSAEAQDRDTLAFWCDKLRKVEDLSVPACDVFDLPTASMSEKFSQIHRQTTWPIHFRGVMGVDTVVGADSLTNFSGTDSWKNVAETKVVVDIISTLINAGVAQRLIGAMSPFRGQVGAIRSHLRERKYYGVNVGTIENYQAVEQDVIVLSLTRANKELVGHDVKKRMGVFGQPKQANVAMTRAKNLYIVVGDPNAMWDDPWWRQFLRFCFRNGLWYGCCLKQKPDEPSISYVSTLDLTDKGGINSKVAVSTLEKIHRCH</sequence>
<dbReference type="InterPro" id="IPR047187">
    <property type="entry name" value="SF1_C_Upf1"/>
</dbReference>
<dbReference type="PANTHER" id="PTHR10887">
    <property type="entry name" value="DNA2/NAM7 HELICASE FAMILY"/>
    <property type="match status" value="1"/>
</dbReference>
<dbReference type="AlphaFoldDB" id="A0ABD3MNB0"/>
<feature type="domain" description="DNA2/NAM7 helicase helicase" evidence="1">
    <location>
        <begin position="507"/>
        <end position="555"/>
    </location>
</feature>
<dbReference type="PANTHER" id="PTHR10887:SF322">
    <property type="entry name" value="HELICASE MOV-10"/>
    <property type="match status" value="1"/>
</dbReference>
<evidence type="ECO:0000313" key="4">
    <source>
        <dbReference type="Proteomes" id="UP001530315"/>
    </source>
</evidence>
<evidence type="ECO:0008006" key="5">
    <source>
        <dbReference type="Google" id="ProtNLM"/>
    </source>
</evidence>
<proteinExistence type="predicted"/>
<dbReference type="InterPro" id="IPR041677">
    <property type="entry name" value="DNA2/NAM7_AAA_11"/>
</dbReference>
<dbReference type="Gene3D" id="3.40.50.300">
    <property type="entry name" value="P-loop containing nucleotide triphosphate hydrolases"/>
    <property type="match status" value="2"/>
</dbReference>
<organism evidence="3 4">
    <name type="scientific">Stephanodiscus triporus</name>
    <dbReference type="NCBI Taxonomy" id="2934178"/>
    <lineage>
        <taxon>Eukaryota</taxon>
        <taxon>Sar</taxon>
        <taxon>Stramenopiles</taxon>
        <taxon>Ochrophyta</taxon>
        <taxon>Bacillariophyta</taxon>
        <taxon>Coscinodiscophyceae</taxon>
        <taxon>Thalassiosirophycidae</taxon>
        <taxon>Stephanodiscales</taxon>
        <taxon>Stephanodiscaceae</taxon>
        <taxon>Stephanodiscus</taxon>
    </lineage>
</organism>
<dbReference type="Proteomes" id="UP001530315">
    <property type="component" value="Unassembled WGS sequence"/>
</dbReference>
<feature type="domain" description="DNA2/NAM7 helicase helicase" evidence="1">
    <location>
        <begin position="342"/>
        <end position="414"/>
    </location>
</feature>
<dbReference type="InterPro" id="IPR027417">
    <property type="entry name" value="P-loop_NTPase"/>
</dbReference>